<dbReference type="SUPFAM" id="SSF48208">
    <property type="entry name" value="Six-hairpin glycosidases"/>
    <property type="match status" value="1"/>
</dbReference>
<dbReference type="Gene3D" id="1.20.1610.10">
    <property type="entry name" value="alpha-1,2-mannosidases domains"/>
    <property type="match status" value="1"/>
</dbReference>
<dbReference type="GO" id="GO:0005975">
    <property type="term" value="P:carbohydrate metabolic process"/>
    <property type="evidence" value="ECO:0007669"/>
    <property type="project" value="InterPro"/>
</dbReference>
<dbReference type="GO" id="GO:0005829">
    <property type="term" value="C:cytosol"/>
    <property type="evidence" value="ECO:0007669"/>
    <property type="project" value="TreeGrafter"/>
</dbReference>
<dbReference type="GO" id="GO:0030246">
    <property type="term" value="F:carbohydrate binding"/>
    <property type="evidence" value="ECO:0007669"/>
    <property type="project" value="InterPro"/>
</dbReference>
<evidence type="ECO:0000313" key="6">
    <source>
        <dbReference type="EMBL" id="RXG25427.1"/>
    </source>
</evidence>
<dbReference type="Proteomes" id="UP000290608">
    <property type="component" value="Unassembled WGS sequence"/>
</dbReference>
<dbReference type="InterPro" id="IPR014718">
    <property type="entry name" value="GH-type_carb-bd"/>
</dbReference>
<comment type="subunit">
    <text evidence="2">Monomer.</text>
</comment>
<evidence type="ECO:0000313" key="7">
    <source>
        <dbReference type="Proteomes" id="UP000290608"/>
    </source>
</evidence>
<feature type="domain" description="Glycosyl hydrolase family 92" evidence="4">
    <location>
        <begin position="551"/>
        <end position="660"/>
    </location>
</feature>
<sequence>MSKIIPVLLCFLALSGYTQQQKNRFVNVFLGTSGDHGQMSPSATTPFNMMNLGPQTNPHQHTGYEYYAKEFDGFTHTRMEGVGCTGSGGNILIKPILYADVETELIRTTQQATPGYYHVNFKNGIDAQMTVAQNLGMHNYSFPNSNGGLYIDLSFALSNRFVSENHEVRRNLISGYVDTKTTCHAGTYRIYYSIKLPETAEIQQLDAHKLLVKSVGANAVVQVGFSSVNAGYAKKRIASKTFNQLKKEASASWDKQLSHIDVKGEQDRVDLFYSLLYRSAQSPFLVSEEDGTFRATDGSVQNEDYKVYNGWAIWDNYREQLPLLSLAYPEVYKDITTSIANLYRFGKKNWATEHETSPTVRTEHAMVVLLDAYKKGYQVDFRAIKDSLLGEAKTLDFGAPDKALESSYDLWAMSEILNEMGDTNTGKDYLNKALDYKAYWDKDFKDLTRSDVDRMQARGLYQGTIWQYRWFVPWDINGLQSLAGGSTAFTNQLDQFFEEFNYNHANQPDLQVPGLYNATKQPYKSQKLFREILLDTVVQTYFNDNSKGIDPYVGRIYQNKPKAYIRTMDDDAGTMSSWFVLHSIGLSAANVGSPVYYLTAPIFKEVKLNTAPGKTFKISVKNYNKDHFYVKSARLNGKPINRNWLTHQEITSGGNLIIETSKLPNTSWGTTNQFITKVELN</sequence>
<dbReference type="Pfam" id="PF07971">
    <property type="entry name" value="Glyco_hydro_92"/>
    <property type="match status" value="3"/>
</dbReference>
<dbReference type="EMBL" id="QOVL01000023">
    <property type="protein sequence ID" value="RXG25427.1"/>
    <property type="molecule type" value="Genomic_DNA"/>
</dbReference>
<name>A0A4Q0PEU9_9FLAO</name>
<dbReference type="InterPro" id="IPR041371">
    <property type="entry name" value="GH92_N"/>
</dbReference>
<proteinExistence type="predicted"/>
<dbReference type="PANTHER" id="PTHR12143">
    <property type="entry name" value="PEPTIDE N-GLYCANASE PNGASE -RELATED"/>
    <property type="match status" value="1"/>
</dbReference>
<dbReference type="InterPro" id="IPR050883">
    <property type="entry name" value="PNGase"/>
</dbReference>
<evidence type="ECO:0000256" key="1">
    <source>
        <dbReference type="ARBA" id="ARBA00001913"/>
    </source>
</evidence>
<evidence type="ECO:0000259" key="5">
    <source>
        <dbReference type="Pfam" id="PF17678"/>
    </source>
</evidence>
<feature type="domain" description="Glycosyl hydrolase family 92" evidence="4">
    <location>
        <begin position="234"/>
        <end position="382"/>
    </location>
</feature>
<evidence type="ECO:0000256" key="2">
    <source>
        <dbReference type="ARBA" id="ARBA00011245"/>
    </source>
</evidence>
<protein>
    <submittedName>
        <fullName evidence="6">Putative alpha-1,2-mannosidase</fullName>
    </submittedName>
</protein>
<feature type="domain" description="Glycosyl hydrolase family 92 N-terminal" evidence="5">
    <location>
        <begin position="25"/>
        <end position="200"/>
    </location>
</feature>
<reference evidence="6 7" key="1">
    <citation type="submission" date="2018-07" db="EMBL/GenBank/DDBJ databases">
        <title>Leeuwenhoekiella genomics.</title>
        <authorList>
            <person name="Tahon G."/>
            <person name="Willems A."/>
        </authorList>
    </citation>
    <scope>NUCLEOTIDE SEQUENCE [LARGE SCALE GENOMIC DNA]</scope>
    <source>
        <strain evidence="6 7">LMG 1345</strain>
    </source>
</reference>
<evidence type="ECO:0000259" key="4">
    <source>
        <dbReference type="Pfam" id="PF07971"/>
    </source>
</evidence>
<comment type="caution">
    <text evidence="6">The sequence shown here is derived from an EMBL/GenBank/DDBJ whole genome shotgun (WGS) entry which is preliminary data.</text>
</comment>
<feature type="domain" description="Glycosyl hydrolase family 92" evidence="4">
    <location>
        <begin position="402"/>
        <end position="549"/>
    </location>
</feature>
<dbReference type="InterPro" id="IPR012939">
    <property type="entry name" value="Glyco_hydro_92"/>
</dbReference>
<evidence type="ECO:0000256" key="3">
    <source>
        <dbReference type="ARBA" id="ARBA00022837"/>
    </source>
</evidence>
<keyword evidence="3" id="KW-0106">Calcium</keyword>
<organism evidence="6 7">
    <name type="scientific">Leeuwenhoekiella marinoflava</name>
    <dbReference type="NCBI Taxonomy" id="988"/>
    <lineage>
        <taxon>Bacteria</taxon>
        <taxon>Pseudomonadati</taxon>
        <taxon>Bacteroidota</taxon>
        <taxon>Flavobacteriia</taxon>
        <taxon>Flavobacteriales</taxon>
        <taxon>Flavobacteriaceae</taxon>
        <taxon>Leeuwenhoekiella</taxon>
    </lineage>
</organism>
<dbReference type="PANTHER" id="PTHR12143:SF39">
    <property type="entry name" value="SECRETED PROTEIN"/>
    <property type="match status" value="1"/>
</dbReference>
<dbReference type="Gene3D" id="2.70.98.10">
    <property type="match status" value="1"/>
</dbReference>
<accession>A0A4Q0PEU9</accession>
<dbReference type="GO" id="GO:0000224">
    <property type="term" value="F:peptide-N4-(N-acetyl-beta-glucosaminyl)asparagine amidase activity"/>
    <property type="evidence" value="ECO:0007669"/>
    <property type="project" value="TreeGrafter"/>
</dbReference>
<dbReference type="RefSeq" id="WP_073100618.1">
    <property type="nucleotide sequence ID" value="NZ_QOVL01000023.1"/>
</dbReference>
<comment type="cofactor">
    <cofactor evidence="1">
        <name>Ca(2+)</name>
        <dbReference type="ChEBI" id="CHEBI:29108"/>
    </cofactor>
</comment>
<dbReference type="GO" id="GO:0006516">
    <property type="term" value="P:glycoprotein catabolic process"/>
    <property type="evidence" value="ECO:0007669"/>
    <property type="project" value="TreeGrafter"/>
</dbReference>
<dbReference type="InterPro" id="IPR008928">
    <property type="entry name" value="6-hairpin_glycosidase_sf"/>
</dbReference>
<dbReference type="Pfam" id="PF17678">
    <property type="entry name" value="Glyco_hydro_92N"/>
    <property type="match status" value="1"/>
</dbReference>
<gene>
    <name evidence="6" type="ORF">DSL99_3584</name>
</gene>
<dbReference type="STRING" id="1122159.SAMN02745246_03651"/>
<dbReference type="AlphaFoldDB" id="A0A4Q0PEU9"/>
<dbReference type="Gene3D" id="1.20.1050.60">
    <property type="entry name" value="alpha-1,2-mannosidase"/>
    <property type="match status" value="1"/>
</dbReference>
<dbReference type="Gene3D" id="3.30.2080.10">
    <property type="entry name" value="GH92 mannosidase domain"/>
    <property type="match status" value="1"/>
</dbReference>